<dbReference type="InterPro" id="IPR017871">
    <property type="entry name" value="ABC_transporter-like_CS"/>
</dbReference>
<proteinExistence type="predicted"/>
<reference evidence="4 5" key="1">
    <citation type="submission" date="2021-11" db="EMBL/GenBank/DDBJ databases">
        <title>Draft genome sequence of Actinomycetospora sp. SF1 isolated from the rhizosphere soil.</title>
        <authorList>
            <person name="Duangmal K."/>
            <person name="Chantavorakit T."/>
        </authorList>
    </citation>
    <scope>NUCLEOTIDE SEQUENCE [LARGE SCALE GENOMIC DNA]</scope>
    <source>
        <strain evidence="4 5">TBRC 5722</strain>
    </source>
</reference>
<evidence type="ECO:0000256" key="2">
    <source>
        <dbReference type="ARBA" id="ARBA00022840"/>
    </source>
</evidence>
<dbReference type="InterPro" id="IPR003439">
    <property type="entry name" value="ABC_transporter-like_ATP-bd"/>
</dbReference>
<organism evidence="4 5">
    <name type="scientific">Actinomycetospora endophytica</name>
    <dbReference type="NCBI Taxonomy" id="2291215"/>
    <lineage>
        <taxon>Bacteria</taxon>
        <taxon>Bacillati</taxon>
        <taxon>Actinomycetota</taxon>
        <taxon>Actinomycetes</taxon>
        <taxon>Pseudonocardiales</taxon>
        <taxon>Pseudonocardiaceae</taxon>
        <taxon>Actinomycetospora</taxon>
    </lineage>
</organism>
<comment type="caution">
    <text evidence="4">The sequence shown here is derived from an EMBL/GenBank/DDBJ whole genome shotgun (WGS) entry which is preliminary data.</text>
</comment>
<dbReference type="GO" id="GO:0005524">
    <property type="term" value="F:ATP binding"/>
    <property type="evidence" value="ECO:0007669"/>
    <property type="project" value="UniProtKB-KW"/>
</dbReference>
<evidence type="ECO:0000313" key="4">
    <source>
        <dbReference type="EMBL" id="MCD2195774.1"/>
    </source>
</evidence>
<dbReference type="Pfam" id="PF00005">
    <property type="entry name" value="ABC_tran"/>
    <property type="match status" value="1"/>
</dbReference>
<gene>
    <name evidence="4" type="ORF">LQ327_20590</name>
</gene>
<dbReference type="SUPFAM" id="SSF52540">
    <property type="entry name" value="P-loop containing nucleoside triphosphate hydrolases"/>
    <property type="match status" value="1"/>
</dbReference>
<dbReference type="RefSeq" id="WP_230737197.1">
    <property type="nucleotide sequence ID" value="NZ_JAJNDB010000004.1"/>
</dbReference>
<name>A0ABS8PFJ4_9PSEU</name>
<dbReference type="SMART" id="SM00382">
    <property type="entry name" value="AAA"/>
    <property type="match status" value="1"/>
</dbReference>
<dbReference type="PROSITE" id="PS50893">
    <property type="entry name" value="ABC_TRANSPORTER_2"/>
    <property type="match status" value="1"/>
</dbReference>
<dbReference type="PANTHER" id="PTHR42794">
    <property type="entry name" value="HEMIN IMPORT ATP-BINDING PROTEIN HMUV"/>
    <property type="match status" value="1"/>
</dbReference>
<dbReference type="Gene3D" id="3.40.50.300">
    <property type="entry name" value="P-loop containing nucleotide triphosphate hydrolases"/>
    <property type="match status" value="1"/>
</dbReference>
<protein>
    <submittedName>
        <fullName evidence="4">ABC transporter ATP-binding protein</fullName>
    </submittedName>
</protein>
<evidence type="ECO:0000259" key="3">
    <source>
        <dbReference type="PROSITE" id="PS50893"/>
    </source>
</evidence>
<accession>A0ABS8PFJ4</accession>
<evidence type="ECO:0000313" key="5">
    <source>
        <dbReference type="Proteomes" id="UP001199469"/>
    </source>
</evidence>
<dbReference type="PROSITE" id="PS00211">
    <property type="entry name" value="ABC_TRANSPORTER_1"/>
    <property type="match status" value="1"/>
</dbReference>
<dbReference type="Proteomes" id="UP001199469">
    <property type="component" value="Unassembled WGS sequence"/>
</dbReference>
<keyword evidence="2 4" id="KW-0067">ATP-binding</keyword>
<dbReference type="PANTHER" id="PTHR42794:SF2">
    <property type="entry name" value="ABC TRANSPORTER ATP-BINDING PROTEIN"/>
    <property type="match status" value="1"/>
</dbReference>
<feature type="domain" description="ABC transporter" evidence="3">
    <location>
        <begin position="5"/>
        <end position="239"/>
    </location>
</feature>
<keyword evidence="5" id="KW-1185">Reference proteome</keyword>
<dbReference type="InterPro" id="IPR003593">
    <property type="entry name" value="AAA+_ATPase"/>
</dbReference>
<evidence type="ECO:0000256" key="1">
    <source>
        <dbReference type="ARBA" id="ARBA00022741"/>
    </source>
</evidence>
<keyword evidence="1" id="KW-0547">Nucleotide-binding</keyword>
<dbReference type="EMBL" id="JAJNDB010000004">
    <property type="protein sequence ID" value="MCD2195774.1"/>
    <property type="molecule type" value="Genomic_DNA"/>
</dbReference>
<sequence length="266" mass="27717">MVLSLVAEQVGFAYGRTPVLAGASLPRVRSGTVTALVGPNGTGKSTLLKCLAGLETPTGSVRVEDSEGASAGRLGDHVLYMPQDLPASSSLGVFEVVLLARQRQSRGARRVSKEAVRDVEETLRRVGLGALAMRPLSALSGGQRQLVSLAQALVRRPGVLLLDEPTSNLDLRNQLHILGLIRELATTAPAAVVVSVHDLSLAARYADQVAVLHGGGVHAVGPPEDVLTEEMLREVYGVEATVSRAADGTTTVDARGLSDPSRAAIG</sequence>
<dbReference type="InterPro" id="IPR027417">
    <property type="entry name" value="P-loop_NTPase"/>
</dbReference>